<reference evidence="1 2" key="1">
    <citation type="submission" date="2019-02" db="EMBL/GenBank/DDBJ databases">
        <title>Deep-cultivation of Planctomycetes and their phenomic and genomic characterization uncovers novel biology.</title>
        <authorList>
            <person name="Wiegand S."/>
            <person name="Jogler M."/>
            <person name="Boedeker C."/>
            <person name="Pinto D."/>
            <person name="Vollmers J."/>
            <person name="Rivas-Marin E."/>
            <person name="Kohn T."/>
            <person name="Peeters S.H."/>
            <person name="Heuer A."/>
            <person name="Rast P."/>
            <person name="Oberbeckmann S."/>
            <person name="Bunk B."/>
            <person name="Jeske O."/>
            <person name="Meyerdierks A."/>
            <person name="Storesund J.E."/>
            <person name="Kallscheuer N."/>
            <person name="Luecker S."/>
            <person name="Lage O.M."/>
            <person name="Pohl T."/>
            <person name="Merkel B.J."/>
            <person name="Hornburger P."/>
            <person name="Mueller R.-W."/>
            <person name="Bruemmer F."/>
            <person name="Labrenz M."/>
            <person name="Spormann A.M."/>
            <person name="Op den Camp H."/>
            <person name="Overmann J."/>
            <person name="Amann R."/>
            <person name="Jetten M.S.M."/>
            <person name="Mascher T."/>
            <person name="Medema M.H."/>
            <person name="Devos D.P."/>
            <person name="Kaster A.-K."/>
            <person name="Ovreas L."/>
            <person name="Rohde M."/>
            <person name="Galperin M.Y."/>
            <person name="Jogler C."/>
        </authorList>
    </citation>
    <scope>NUCLEOTIDE SEQUENCE [LARGE SCALE GENOMIC DNA]</scope>
    <source>
        <strain evidence="1 2">ElP</strain>
    </source>
</reference>
<dbReference type="PROSITE" id="PS51318">
    <property type="entry name" value="TAT"/>
    <property type="match status" value="1"/>
</dbReference>
<gene>
    <name evidence="1" type="ORF">ElP_55080</name>
</gene>
<dbReference type="EMBL" id="CP036426">
    <property type="protein sequence ID" value="QDV37568.1"/>
    <property type="molecule type" value="Genomic_DNA"/>
</dbReference>
<dbReference type="AlphaFoldDB" id="A0A518H9N8"/>
<dbReference type="KEGG" id="tpla:ElP_55080"/>
<sequence>MHHDDEGRPNPPPRRRFLGGCLGLGASAAIPAAPPDTAGPSDRTPAPEIADDGLLSWPIDRFTSLGVPEDWSAVKLGLHPFAPQRVVILPSGARLRNDLRCAGELRERIKERIDQGRAEIAHEPAPLHWEKREIIFRLLDRITEHYDRPDLYEDWAVELADRESLASTALGGHVGIFHQFQQRGEVAVDCPPLDWWLVLIPGGIDWASPDGEPVHALIGHIGEVPWYAVEGEVMERALRLAVAVARSIEDWPTVSRKGRIEACLHLNAIAARLLGEMEP</sequence>
<evidence type="ECO:0000313" key="1">
    <source>
        <dbReference type="EMBL" id="QDV37568.1"/>
    </source>
</evidence>
<organism evidence="1 2">
    <name type="scientific">Tautonia plasticadhaerens</name>
    <dbReference type="NCBI Taxonomy" id="2527974"/>
    <lineage>
        <taxon>Bacteria</taxon>
        <taxon>Pseudomonadati</taxon>
        <taxon>Planctomycetota</taxon>
        <taxon>Planctomycetia</taxon>
        <taxon>Isosphaerales</taxon>
        <taxon>Isosphaeraceae</taxon>
        <taxon>Tautonia</taxon>
    </lineage>
</organism>
<protein>
    <submittedName>
        <fullName evidence="1">Uncharacterized protein</fullName>
    </submittedName>
</protein>
<proteinExistence type="predicted"/>
<name>A0A518H9N8_9BACT</name>
<dbReference type="InterPro" id="IPR006311">
    <property type="entry name" value="TAT_signal"/>
</dbReference>
<accession>A0A518H9N8</accession>
<dbReference type="RefSeq" id="WP_145275518.1">
    <property type="nucleotide sequence ID" value="NZ_CP036426.1"/>
</dbReference>
<dbReference type="Proteomes" id="UP000317835">
    <property type="component" value="Chromosome"/>
</dbReference>
<evidence type="ECO:0000313" key="2">
    <source>
        <dbReference type="Proteomes" id="UP000317835"/>
    </source>
</evidence>
<keyword evidence="2" id="KW-1185">Reference proteome</keyword>